<comment type="caution">
    <text evidence="4">The sequence shown here is derived from an EMBL/GenBank/DDBJ whole genome shotgun (WGS) entry which is preliminary data.</text>
</comment>
<evidence type="ECO:0000313" key="5">
    <source>
        <dbReference type="Proteomes" id="UP000578531"/>
    </source>
</evidence>
<accession>A0A8H6FLV3</accession>
<proteinExistence type="predicted"/>
<protein>
    <recommendedName>
        <fullName evidence="3">Histidine-specific methyltransferase SAM-dependent domain-containing protein</fullName>
    </recommendedName>
</protein>
<evidence type="ECO:0000256" key="1">
    <source>
        <dbReference type="ARBA" id="ARBA00022603"/>
    </source>
</evidence>
<dbReference type="AlphaFoldDB" id="A0A8H6FLV3"/>
<sequence length="98" mass="11027">MAFQNGHRDVSIVDIRQGGLNISLVDEIHQKLNPGKGQERRMPTLLLYDEEGLQLFEEITYLEEYYLTNAEIETLTTHAEAIARVIEPGSQVIELGSG</sequence>
<dbReference type="InterPro" id="IPR051128">
    <property type="entry name" value="EgtD_Methyltrsf_superfamily"/>
</dbReference>
<reference evidence="4 5" key="1">
    <citation type="journal article" date="2020" name="Genomics">
        <title>Complete, high-quality genomes from long-read metagenomic sequencing of two wolf lichen thalli reveals enigmatic genome architecture.</title>
        <authorList>
            <person name="McKenzie S.K."/>
            <person name="Walston R.F."/>
            <person name="Allen J.L."/>
        </authorList>
    </citation>
    <scope>NUCLEOTIDE SEQUENCE [LARGE SCALE GENOMIC DNA]</scope>
    <source>
        <strain evidence="4">WasteWater2</strain>
    </source>
</reference>
<dbReference type="Gene3D" id="3.40.50.150">
    <property type="entry name" value="Vaccinia Virus protein VP39"/>
    <property type="match status" value="1"/>
</dbReference>
<keyword evidence="5" id="KW-1185">Reference proteome</keyword>
<dbReference type="GO" id="GO:0008168">
    <property type="term" value="F:methyltransferase activity"/>
    <property type="evidence" value="ECO:0007669"/>
    <property type="project" value="UniProtKB-KW"/>
</dbReference>
<keyword evidence="1" id="KW-0489">Methyltransferase</keyword>
<dbReference type="Proteomes" id="UP000578531">
    <property type="component" value="Unassembled WGS sequence"/>
</dbReference>
<dbReference type="OrthoDB" id="659at2759"/>
<organism evidence="4 5">
    <name type="scientific">Letharia columbiana</name>
    <dbReference type="NCBI Taxonomy" id="112416"/>
    <lineage>
        <taxon>Eukaryota</taxon>
        <taxon>Fungi</taxon>
        <taxon>Dikarya</taxon>
        <taxon>Ascomycota</taxon>
        <taxon>Pezizomycotina</taxon>
        <taxon>Lecanoromycetes</taxon>
        <taxon>OSLEUM clade</taxon>
        <taxon>Lecanoromycetidae</taxon>
        <taxon>Lecanorales</taxon>
        <taxon>Lecanorineae</taxon>
        <taxon>Parmeliaceae</taxon>
        <taxon>Letharia</taxon>
    </lineage>
</organism>
<dbReference type="PANTHER" id="PTHR43397:SF1">
    <property type="entry name" value="ERGOTHIONEINE BIOSYNTHESIS PROTEIN 1"/>
    <property type="match status" value="1"/>
</dbReference>
<dbReference type="Pfam" id="PF10017">
    <property type="entry name" value="Methyltransf_33"/>
    <property type="match status" value="1"/>
</dbReference>
<dbReference type="InterPro" id="IPR029063">
    <property type="entry name" value="SAM-dependent_MTases_sf"/>
</dbReference>
<dbReference type="RefSeq" id="XP_037160346.1">
    <property type="nucleotide sequence ID" value="XM_037312706.1"/>
</dbReference>
<dbReference type="EMBL" id="JACCJC010000062">
    <property type="protein sequence ID" value="KAF6230913.1"/>
    <property type="molecule type" value="Genomic_DNA"/>
</dbReference>
<name>A0A8H6FLV3_9LECA</name>
<keyword evidence="2" id="KW-0808">Transferase</keyword>
<dbReference type="GO" id="GO:0032259">
    <property type="term" value="P:methylation"/>
    <property type="evidence" value="ECO:0007669"/>
    <property type="project" value="UniProtKB-KW"/>
</dbReference>
<feature type="domain" description="Histidine-specific methyltransferase SAM-dependent" evidence="3">
    <location>
        <begin position="27"/>
        <end position="98"/>
    </location>
</feature>
<dbReference type="PANTHER" id="PTHR43397">
    <property type="entry name" value="ERGOTHIONEINE BIOSYNTHESIS PROTEIN 1"/>
    <property type="match status" value="1"/>
</dbReference>
<gene>
    <name evidence="4" type="ORF">HO173_010821</name>
</gene>
<dbReference type="GeneID" id="59292467"/>
<evidence type="ECO:0000313" key="4">
    <source>
        <dbReference type="EMBL" id="KAF6230913.1"/>
    </source>
</evidence>
<evidence type="ECO:0000256" key="2">
    <source>
        <dbReference type="ARBA" id="ARBA00022679"/>
    </source>
</evidence>
<evidence type="ECO:0000259" key="3">
    <source>
        <dbReference type="Pfam" id="PF10017"/>
    </source>
</evidence>
<dbReference type="InterPro" id="IPR019257">
    <property type="entry name" value="MeTrfase_dom"/>
</dbReference>